<keyword evidence="4 9" id="KW-0479">Metal-binding</keyword>
<evidence type="ECO:0000256" key="1">
    <source>
        <dbReference type="ARBA" id="ARBA00004141"/>
    </source>
</evidence>
<feature type="transmembrane region" description="Helical" evidence="11">
    <location>
        <begin position="657"/>
        <end position="678"/>
    </location>
</feature>
<dbReference type="PANTHER" id="PTHR47085">
    <property type="entry name" value="ZINC FINGER MYND DOMAIN-CONTAINING PROTEIN 15"/>
    <property type="match status" value="1"/>
</dbReference>
<dbReference type="InterPro" id="IPR002893">
    <property type="entry name" value="Znf_MYND"/>
</dbReference>
<evidence type="ECO:0000259" key="12">
    <source>
        <dbReference type="PROSITE" id="PS01360"/>
    </source>
</evidence>
<feature type="transmembrane region" description="Helical" evidence="11">
    <location>
        <begin position="722"/>
        <end position="739"/>
    </location>
</feature>
<feature type="transmembrane region" description="Helical" evidence="11">
    <location>
        <begin position="625"/>
        <end position="645"/>
    </location>
</feature>
<keyword evidence="5" id="KW-0863">Zinc-finger</keyword>
<dbReference type="Proteomes" id="UP000424527">
    <property type="component" value="Unassembled WGS sequence"/>
</dbReference>
<feature type="binding site" evidence="9">
    <location>
        <position position="829"/>
    </location>
    <ligand>
        <name>Zn(2+)</name>
        <dbReference type="ChEBI" id="CHEBI:29105"/>
    </ligand>
</feature>
<dbReference type="GO" id="GO:0045892">
    <property type="term" value="P:negative regulation of DNA-templated transcription"/>
    <property type="evidence" value="ECO:0007669"/>
    <property type="project" value="InterPro"/>
</dbReference>
<dbReference type="GO" id="GO:0016020">
    <property type="term" value="C:membrane"/>
    <property type="evidence" value="ECO:0007669"/>
    <property type="project" value="UniProtKB-SubCell"/>
</dbReference>
<keyword evidence="14" id="KW-1185">Reference proteome</keyword>
<keyword evidence="6 9" id="KW-0862">Zinc</keyword>
<evidence type="ECO:0000256" key="5">
    <source>
        <dbReference type="ARBA" id="ARBA00022771"/>
    </source>
</evidence>
<evidence type="ECO:0000256" key="4">
    <source>
        <dbReference type="ARBA" id="ARBA00022723"/>
    </source>
</evidence>
<evidence type="ECO:0000256" key="7">
    <source>
        <dbReference type="ARBA" id="ARBA00022989"/>
    </source>
</evidence>
<keyword evidence="3 11" id="KW-0812">Transmembrane</keyword>
<protein>
    <submittedName>
        <fullName evidence="13">Zinc finger MYND domain-containing protein 15</fullName>
    </submittedName>
</protein>
<feature type="transmembrane region" description="Helical" evidence="11">
    <location>
        <begin position="879"/>
        <end position="898"/>
    </location>
</feature>
<dbReference type="InterPro" id="IPR004254">
    <property type="entry name" value="AdipoR/HlyIII-related"/>
</dbReference>
<dbReference type="GO" id="GO:0042826">
    <property type="term" value="F:histone deacetylase binding"/>
    <property type="evidence" value="ECO:0007669"/>
    <property type="project" value="InterPro"/>
</dbReference>
<dbReference type="EMBL" id="REGW02000023">
    <property type="protein sequence ID" value="KAE8278769.1"/>
    <property type="molecule type" value="Genomic_DNA"/>
</dbReference>
<dbReference type="SUPFAM" id="SSF144232">
    <property type="entry name" value="HIT/MYND zinc finger-like"/>
    <property type="match status" value="1"/>
</dbReference>
<reference evidence="13 14" key="1">
    <citation type="submission" date="2019-07" db="EMBL/GenBank/DDBJ databases">
        <title>Chromosome genome assembly for large yellow croaker.</title>
        <authorList>
            <person name="Xiao S."/>
        </authorList>
    </citation>
    <scope>NUCLEOTIDE SEQUENCE [LARGE SCALE GENOMIC DNA]</scope>
    <source>
        <strain evidence="13">JMULYC20181020</strain>
        <tissue evidence="13">Muscle</tissue>
    </source>
</reference>
<organism evidence="13 14">
    <name type="scientific">Larimichthys crocea</name>
    <name type="common">Large yellow croaker</name>
    <name type="synonym">Pseudosciaena crocea</name>
    <dbReference type="NCBI Taxonomy" id="215358"/>
    <lineage>
        <taxon>Eukaryota</taxon>
        <taxon>Metazoa</taxon>
        <taxon>Chordata</taxon>
        <taxon>Craniata</taxon>
        <taxon>Vertebrata</taxon>
        <taxon>Euteleostomi</taxon>
        <taxon>Actinopterygii</taxon>
        <taxon>Neopterygii</taxon>
        <taxon>Teleostei</taxon>
        <taxon>Neoteleostei</taxon>
        <taxon>Acanthomorphata</taxon>
        <taxon>Eupercaria</taxon>
        <taxon>Sciaenidae</taxon>
        <taxon>Larimichthys</taxon>
    </lineage>
</organism>
<dbReference type="AlphaFoldDB" id="A0A6G0HHQ7"/>
<evidence type="ECO:0000313" key="14">
    <source>
        <dbReference type="Proteomes" id="UP000424527"/>
    </source>
</evidence>
<evidence type="ECO:0000256" key="8">
    <source>
        <dbReference type="ARBA" id="ARBA00023136"/>
    </source>
</evidence>
<evidence type="ECO:0000256" key="10">
    <source>
        <dbReference type="SAM" id="MobiDB-lite"/>
    </source>
</evidence>
<dbReference type="PROSITE" id="PS01360">
    <property type="entry name" value="ZF_MYND_1"/>
    <property type="match status" value="1"/>
</dbReference>
<comment type="similarity">
    <text evidence="2">Belongs to the ADIPOR family.</text>
</comment>
<accession>A0A6G0HHQ7</accession>
<feature type="transmembrane region" description="Helical" evidence="11">
    <location>
        <begin position="751"/>
        <end position="773"/>
    </location>
</feature>
<dbReference type="PANTHER" id="PTHR47085:SF1">
    <property type="entry name" value="ZINC FINGER MYND DOMAIN-CONTAINING PROTEIN 15"/>
    <property type="match status" value="1"/>
</dbReference>
<evidence type="ECO:0000256" key="6">
    <source>
        <dbReference type="ARBA" id="ARBA00022833"/>
    </source>
</evidence>
<dbReference type="InterPro" id="IPR042989">
    <property type="entry name" value="ZMY15"/>
</dbReference>
<proteinExistence type="inferred from homology"/>
<name>A0A6G0HHQ7_LARCR</name>
<dbReference type="Pfam" id="PF20179">
    <property type="entry name" value="MSS51_C"/>
    <property type="match status" value="1"/>
</dbReference>
<evidence type="ECO:0000256" key="11">
    <source>
        <dbReference type="SAM" id="Phobius"/>
    </source>
</evidence>
<comment type="subcellular location">
    <subcellularLocation>
        <location evidence="1">Membrane</location>
        <topology evidence="1">Multi-pass membrane protein</topology>
    </subcellularLocation>
</comment>
<dbReference type="Pfam" id="PF03006">
    <property type="entry name" value="HlyIII"/>
    <property type="match status" value="1"/>
</dbReference>
<comment type="caution">
    <text evidence="13">The sequence shown here is derived from an EMBL/GenBank/DDBJ whole genome shotgun (WGS) entry which is preliminary data.</text>
</comment>
<sequence length="923" mass="105762">MDQKEHLSCNPDPLVEFSDTMAQWYCCFQTAKKEQRPQRKQPSDSSPYWIVHAMACPGPVLMTGRLKRAGITLPELKKFDGKHILMVTDASGLPLGFDVLDYERFSWLFNTDGAGRLNTEAARTAETIATLLQRCMDVPMDGGMPRKPKSLRVNDEILHRLVHRHMLKQGKVLDMELWPRSLKSWKPLDQKGLPAFSLRWPPTRYCSVCKRRSFPSRLQECSRCTTVFYCEDKCFREDAEHERWCARLASYMQHEAQLADLPFSYTAEVTSEDFSLEDFLFKNKLLSSYWVHWSLLVRSAQPHSVTRDAWLKGHSNVYEPLKLEAEVLMVDLGPFNVPSVRNPLVSWHQYYEWRGLSLSSVVAPLLSSSLSIYYIITSLVPKHFPEVNILRKQSLRIHIIESYRELHTLLTFWELSVLLPHVTFELVFICEQLPSWFNKIELLIHKTADERSIRVKVYCGTYHVLQEPKPDLVIGFKPLFLCKDSWFSTLVKLQSLRVPAFFCEFSELRCESSQQVMNKATGGDVSPPTINPFHCPLRINGGDNRLPRYSNSFIFHLVYKPLANVQQPVPVYDPSARSCSAITILSKPNHQGEEGSRPAPQNQAGKDEEKENVHHTGDAPFFYPMWNYFIGVFCLLMASSMAHLLNSMSLVVREVCFFVDYGTISAYTVGSSLAYYYYIHPRAGIVETEGLNGSHMDSKHEPAGAPVSSYAIPDFSVFFDTFYIPCACVVAIICVLSCCNTRQRWRKHRYVIRTLVFLLPFLVSSTPVFYRLLTRSPYSTSSSSFAASTSTSIFFYRHCLWLLVSAIFNISKFPERLAPGCFDIWGHSHQWFHCCTFLSILDELHMIKAEVRAILLSPTLLLPPATLSRLPGPTIASTYGVMLLLQTTIISIIVWFSWHANCIYGPQRDQLAKEHPKKRLKCH</sequence>
<evidence type="ECO:0000256" key="2">
    <source>
        <dbReference type="ARBA" id="ARBA00007018"/>
    </source>
</evidence>
<dbReference type="InterPro" id="IPR046824">
    <property type="entry name" value="Mss51-like_C"/>
</dbReference>
<feature type="region of interest" description="Disordered" evidence="10">
    <location>
        <begin position="588"/>
        <end position="611"/>
    </location>
</feature>
<keyword evidence="7 11" id="KW-1133">Transmembrane helix</keyword>
<evidence type="ECO:0000256" key="3">
    <source>
        <dbReference type="ARBA" id="ARBA00022692"/>
    </source>
</evidence>
<evidence type="ECO:0000256" key="9">
    <source>
        <dbReference type="PIRSR" id="PIRSR604254-1"/>
    </source>
</evidence>
<gene>
    <name evidence="13" type="ORF">D5F01_LYC22344</name>
</gene>
<dbReference type="GO" id="GO:0008270">
    <property type="term" value="F:zinc ion binding"/>
    <property type="evidence" value="ECO:0007669"/>
    <property type="project" value="UniProtKB-KW"/>
</dbReference>
<evidence type="ECO:0000313" key="13">
    <source>
        <dbReference type="EMBL" id="KAE8278769.1"/>
    </source>
</evidence>
<feature type="domain" description="MYND-type" evidence="12">
    <location>
        <begin position="206"/>
        <end position="245"/>
    </location>
</feature>
<keyword evidence="8 11" id="KW-0472">Membrane</keyword>
<feature type="binding site" evidence="9">
    <location>
        <position position="833"/>
    </location>
    <ligand>
        <name>Zn(2+)</name>
        <dbReference type="ChEBI" id="CHEBI:29105"/>
    </ligand>
</feature>